<dbReference type="InterPro" id="IPR027417">
    <property type="entry name" value="P-loop_NTPase"/>
</dbReference>
<dbReference type="RefSeq" id="WP_115328479.1">
    <property type="nucleotide sequence ID" value="NZ_JACKST010000133.1"/>
</dbReference>
<reference evidence="3 4" key="1">
    <citation type="submission" date="2018-06" db="EMBL/GenBank/DDBJ databases">
        <authorList>
            <consortium name="Pathogen Informatics"/>
            <person name="Doyle S."/>
        </authorList>
    </citation>
    <scope>NUCLEOTIDE SEQUENCE [LARGE SCALE GENOMIC DNA]</scope>
    <source>
        <strain evidence="3 4">NCTC10742</strain>
    </source>
</reference>
<organism evidence="3 4">
    <name type="scientific">Mycolicibacterium gilvum</name>
    <dbReference type="NCBI Taxonomy" id="1804"/>
    <lineage>
        <taxon>Bacteria</taxon>
        <taxon>Bacillati</taxon>
        <taxon>Actinomycetota</taxon>
        <taxon>Actinomycetes</taxon>
        <taxon>Mycobacteriales</taxon>
        <taxon>Mycobacteriaceae</taxon>
        <taxon>Mycolicibacterium</taxon>
    </lineage>
</organism>
<dbReference type="Gene3D" id="1.10.10.10">
    <property type="entry name" value="Winged helix-like DNA-binding domain superfamily/Winged helix DNA-binding domain"/>
    <property type="match status" value="1"/>
</dbReference>
<evidence type="ECO:0000259" key="2">
    <source>
        <dbReference type="PROSITE" id="PS50043"/>
    </source>
</evidence>
<dbReference type="EMBL" id="UGQM01000001">
    <property type="protein sequence ID" value="STZ45932.1"/>
    <property type="molecule type" value="Genomic_DNA"/>
</dbReference>
<dbReference type="PANTHER" id="PTHR43214">
    <property type="entry name" value="TWO-COMPONENT RESPONSE REGULATOR"/>
    <property type="match status" value="1"/>
</dbReference>
<dbReference type="InterPro" id="IPR016032">
    <property type="entry name" value="Sig_transdc_resp-reg_C-effctor"/>
</dbReference>
<dbReference type="PROSITE" id="PS50043">
    <property type="entry name" value="HTH_LUXR_2"/>
    <property type="match status" value="1"/>
</dbReference>
<dbReference type="PROSITE" id="PS00622">
    <property type="entry name" value="HTH_LUXR_1"/>
    <property type="match status" value="1"/>
</dbReference>
<dbReference type="InterPro" id="IPR011990">
    <property type="entry name" value="TPR-like_helical_dom_sf"/>
</dbReference>
<dbReference type="InterPro" id="IPR036388">
    <property type="entry name" value="WH-like_DNA-bd_sf"/>
</dbReference>
<dbReference type="SUPFAM" id="SSF48452">
    <property type="entry name" value="TPR-like"/>
    <property type="match status" value="2"/>
</dbReference>
<dbReference type="SUPFAM" id="SSF52540">
    <property type="entry name" value="P-loop containing nucleoside triphosphate hydrolases"/>
    <property type="match status" value="1"/>
</dbReference>
<dbReference type="CDD" id="cd06170">
    <property type="entry name" value="LuxR_C_like"/>
    <property type="match status" value="1"/>
</dbReference>
<dbReference type="AlphaFoldDB" id="A0A378SSZ5"/>
<dbReference type="Pfam" id="PF00196">
    <property type="entry name" value="GerE"/>
    <property type="match status" value="1"/>
</dbReference>
<dbReference type="InterPro" id="IPR000792">
    <property type="entry name" value="Tscrpt_reg_LuxR_C"/>
</dbReference>
<dbReference type="Gene3D" id="3.40.50.300">
    <property type="entry name" value="P-loop containing nucleotide triphosphate hydrolases"/>
    <property type="match status" value="1"/>
</dbReference>
<protein>
    <submittedName>
        <fullName evidence="3">LuxR family transcriptional regulator</fullName>
    </submittedName>
</protein>
<dbReference type="CDD" id="cd00267">
    <property type="entry name" value="ABC_ATPase"/>
    <property type="match status" value="1"/>
</dbReference>
<dbReference type="PRINTS" id="PR00038">
    <property type="entry name" value="HTHLUXR"/>
</dbReference>
<dbReference type="GO" id="GO:0006355">
    <property type="term" value="P:regulation of DNA-templated transcription"/>
    <property type="evidence" value="ECO:0007669"/>
    <property type="project" value="InterPro"/>
</dbReference>
<evidence type="ECO:0000256" key="1">
    <source>
        <dbReference type="ARBA" id="ARBA00023125"/>
    </source>
</evidence>
<gene>
    <name evidence="3" type="ORF">NCTC10742_05196</name>
</gene>
<name>A0A378SSZ5_9MYCO</name>
<dbReference type="PANTHER" id="PTHR43214:SF43">
    <property type="entry name" value="TWO-COMPONENT RESPONSE REGULATOR"/>
    <property type="match status" value="1"/>
</dbReference>
<feature type="domain" description="HTH luxR-type" evidence="2">
    <location>
        <begin position="806"/>
        <end position="868"/>
    </location>
</feature>
<sequence>MAPVTFVGRSGDLDELIRRTAATVSDGSAVVTVRGAPGIGKTALLRQVAATVPNSRWATAVPWESTVDGAVLSQLSPEPGAEQLARALAGDDPTLLVVDDAQHADSASLQALSTLIRHHRSLPVLLVLVTDGHPLPVPGLDGDELVMTGLDVREVAALASARGHVLPALMVDRLTRHTAGHPGHVRALLDELPAQTWSRLDAPLPAPRKVVAQVERELAAAGDGGRALAFALAVLGEEATLSEAVLLAGIDDPLAAVAAATGAGLVRTGDPLEPRLRDPLAVAAVLDVCGVQATADAHRRAADVVTDPVARLSHRVAATPVPDEALADEVDALARSSGADGEWSRAAVLFRDAARLTAAPLLRDERLTCSVDALVAAGDCVGAAAMVPTVENLRETPLRNATLAYLAILRGRATEAEVRLRRAWDIVHIDRDTDTAAFIAQRHVLHALVHCQGEELVAWADRALALAERDSPAGIEAAAIRGLGLLASGQPRRAAAEYDDLHERVRHGAQAQRVVMGRGWVQLMRDDVEGARSSLESAVAAAGLGGSTRITLWSHAWLARTQFSLGEWDAALASVAHGRRLAETSGIVLVTPLLEWTAGQIAALRGDWEAAHAAAHAAAVGGEYAMMRIPALLVRAQIAEAQADYATVRRVLEPLTTLAPGTSLQEPGYWPWVDALANAMVLTGDLAAAEDFLRPHAQRAKSRGHRSAQARLGWVRGRLLGARGDIASAREAFEQSLALLDGLPLRYETARVNFAYGQTLRRAGKRREADTVISAARELYVALGADTYVARCDRELKAGGLHQSRESRHTVELTPQEEAVSTLVSRGLSNREVAAELYVSPKTVQYHLTRIYAKLGIRSRSELAALRR</sequence>
<evidence type="ECO:0000313" key="4">
    <source>
        <dbReference type="Proteomes" id="UP000254291"/>
    </source>
</evidence>
<accession>A0A378SSZ5</accession>
<keyword evidence="1" id="KW-0238">DNA-binding</keyword>
<dbReference type="GO" id="GO:0003677">
    <property type="term" value="F:DNA binding"/>
    <property type="evidence" value="ECO:0007669"/>
    <property type="project" value="UniProtKB-KW"/>
</dbReference>
<evidence type="ECO:0000313" key="3">
    <source>
        <dbReference type="EMBL" id="STZ45932.1"/>
    </source>
</evidence>
<proteinExistence type="predicted"/>
<dbReference type="SMART" id="SM00421">
    <property type="entry name" value="HTH_LUXR"/>
    <property type="match status" value="1"/>
</dbReference>
<dbReference type="Gene3D" id="1.25.40.10">
    <property type="entry name" value="Tetratricopeptide repeat domain"/>
    <property type="match status" value="2"/>
</dbReference>
<dbReference type="Proteomes" id="UP000254291">
    <property type="component" value="Unassembled WGS sequence"/>
</dbReference>
<dbReference type="SUPFAM" id="SSF46894">
    <property type="entry name" value="C-terminal effector domain of the bipartite response regulators"/>
    <property type="match status" value="1"/>
</dbReference>
<dbReference type="InterPro" id="IPR039420">
    <property type="entry name" value="WalR-like"/>
</dbReference>